<dbReference type="GO" id="GO:0005829">
    <property type="term" value="C:cytosol"/>
    <property type="evidence" value="ECO:0007669"/>
    <property type="project" value="TreeGrafter"/>
</dbReference>
<reference evidence="4 5" key="1">
    <citation type="submission" date="2020-08" db="EMBL/GenBank/DDBJ databases">
        <title>Draft genome sequence of Parasphingopyxis sp. GrpM-11.</title>
        <authorList>
            <person name="Oh J."/>
            <person name="Roh D.-H."/>
        </authorList>
    </citation>
    <scope>NUCLEOTIDE SEQUENCE [LARGE SCALE GENOMIC DNA]</scope>
    <source>
        <strain evidence="4 5">GrpM-11</strain>
    </source>
</reference>
<evidence type="ECO:0000313" key="4">
    <source>
        <dbReference type="EMBL" id="MBC2777093.1"/>
    </source>
</evidence>
<dbReference type="PANTHER" id="PTHR31088:SF6">
    <property type="entry name" value="PHAGE SHOCK PROTEIN A"/>
    <property type="match status" value="1"/>
</dbReference>
<name>A0A842HXA5_9SPHN</name>
<dbReference type="Pfam" id="PF04012">
    <property type="entry name" value="PspA_IM30"/>
    <property type="match status" value="1"/>
</dbReference>
<dbReference type="EMBL" id="JACJVJ010000001">
    <property type="protein sequence ID" value="MBC2777093.1"/>
    <property type="molecule type" value="Genomic_DNA"/>
</dbReference>
<gene>
    <name evidence="4" type="ORF">H6P80_05595</name>
</gene>
<dbReference type="RefSeq" id="WP_185800993.1">
    <property type="nucleotide sequence ID" value="NZ_JACJVJ010000001.1"/>
</dbReference>
<accession>A0A842HXA5</accession>
<keyword evidence="2" id="KW-0175">Coiled coil</keyword>
<feature type="coiled-coil region" evidence="2">
    <location>
        <begin position="85"/>
        <end position="147"/>
    </location>
</feature>
<dbReference type="AlphaFoldDB" id="A0A842HXA5"/>
<sequence>MFSRMRDILAANLTDMLDHSETPEKMIRMIICEMEEALVHVRASTARTIADQKELKGAADALATLAGNWREKAELALSRDRDDLARQALVEKAKAEERAAEIGEEIAVLGKALGANHADIAKLEDKLREACSKRDRIRTRLESAQNSIRLRELLNGGAMHDAFARFDQLERVVDEAEGHAEAAALGRAEEDEADPVRDARIEAELAEMRKSTAR</sequence>
<dbReference type="PANTHER" id="PTHR31088">
    <property type="entry name" value="MEMBRANE-ASSOCIATED PROTEIN VIPP1, CHLOROPLASTIC"/>
    <property type="match status" value="1"/>
</dbReference>
<dbReference type="InterPro" id="IPR007157">
    <property type="entry name" value="PspA_VIPP1"/>
</dbReference>
<feature type="compositionally biased region" description="Basic and acidic residues" evidence="3">
    <location>
        <begin position="194"/>
        <end position="214"/>
    </location>
</feature>
<proteinExistence type="inferred from homology"/>
<dbReference type="GO" id="GO:0009271">
    <property type="term" value="P:phage shock"/>
    <property type="evidence" value="ECO:0007669"/>
    <property type="project" value="TreeGrafter"/>
</dbReference>
<comment type="caution">
    <text evidence="4">The sequence shown here is derived from an EMBL/GenBank/DDBJ whole genome shotgun (WGS) entry which is preliminary data.</text>
</comment>
<evidence type="ECO:0000256" key="3">
    <source>
        <dbReference type="SAM" id="MobiDB-lite"/>
    </source>
</evidence>
<comment type="similarity">
    <text evidence="1">Belongs to the PspA/Vipp/IM30 family.</text>
</comment>
<protein>
    <submittedName>
        <fullName evidence="4">PspA/IM30 family protein</fullName>
    </submittedName>
</protein>
<evidence type="ECO:0000313" key="5">
    <source>
        <dbReference type="Proteomes" id="UP000564378"/>
    </source>
</evidence>
<dbReference type="Proteomes" id="UP000564378">
    <property type="component" value="Unassembled WGS sequence"/>
</dbReference>
<evidence type="ECO:0000256" key="1">
    <source>
        <dbReference type="ARBA" id="ARBA00043985"/>
    </source>
</evidence>
<feature type="region of interest" description="Disordered" evidence="3">
    <location>
        <begin position="177"/>
        <end position="214"/>
    </location>
</feature>
<keyword evidence="5" id="KW-1185">Reference proteome</keyword>
<organism evidence="4 5">
    <name type="scientific">Parasphingopyxis marina</name>
    <dbReference type="NCBI Taxonomy" id="2761622"/>
    <lineage>
        <taxon>Bacteria</taxon>
        <taxon>Pseudomonadati</taxon>
        <taxon>Pseudomonadota</taxon>
        <taxon>Alphaproteobacteria</taxon>
        <taxon>Sphingomonadales</taxon>
        <taxon>Sphingomonadaceae</taxon>
        <taxon>Parasphingopyxis</taxon>
    </lineage>
</organism>
<evidence type="ECO:0000256" key="2">
    <source>
        <dbReference type="SAM" id="Coils"/>
    </source>
</evidence>